<dbReference type="PANTHER" id="PTHR40021">
    <property type="entry name" value="DEFECT AT LOW TEMPERATURE PROTEIN 1"/>
    <property type="match status" value="1"/>
</dbReference>
<name>U4L3J1_PYROM</name>
<keyword evidence="11" id="KW-1185">Reference proteome</keyword>
<dbReference type="PANTHER" id="PTHR40021:SF1">
    <property type="entry name" value="DEFECT AT LOW TEMPERATURE PROTEIN 1"/>
    <property type="match status" value="1"/>
</dbReference>
<feature type="region of interest" description="Disordered" evidence="8">
    <location>
        <begin position="290"/>
        <end position="318"/>
    </location>
</feature>
<comment type="caution">
    <text evidence="7">Lacks conserved residue(s) required for the propagation of feature annotation.</text>
</comment>
<sequence>MPRLTFFHLFYSTTFTLLSLLTLTLVLVPPGDAIAQALQRSKQLYNVFVIAGVYVLTAIVAVTIYTARMYTFRRLLADIPKSHALVGKADLPRRVHAAVTRGISRSAYVSLISRPKEGAQGEAVWGHINHPGWAPPGGELKGVEYRTIVLELPALLEMEAAKVAASGGSDPGVVMRQPYMTLRQWMENLCAMELVPKAEAEEFVTLYERTRFRSRGKGIEEMEFRELMRALKGVLTGMGTERAHGQGAWRYATMGSDEEMSEVERVDTMGYGDGSGPAFAGYETNSSADSTYPFHTGSSQDLSNSRRNSNIPIGADGRPLTRALQPAVVVVEAR</sequence>
<keyword evidence="5 7" id="KW-1133">Transmembrane helix</keyword>
<proteinExistence type="inferred from homology"/>
<reference evidence="10 11" key="1">
    <citation type="journal article" date="2013" name="PLoS Genet.">
        <title>The genome and development-dependent transcriptomes of Pyronema confluens: a window into fungal evolution.</title>
        <authorList>
            <person name="Traeger S."/>
            <person name="Altegoer F."/>
            <person name="Freitag M."/>
            <person name="Gabaldon T."/>
            <person name="Kempken F."/>
            <person name="Kumar A."/>
            <person name="Marcet-Houben M."/>
            <person name="Poggeler S."/>
            <person name="Stajich J.E."/>
            <person name="Nowrousian M."/>
        </authorList>
    </citation>
    <scope>NUCLEOTIDE SEQUENCE [LARGE SCALE GENOMIC DNA]</scope>
    <source>
        <strain evidence="11">CBS 100304</strain>
        <tissue evidence="10">Vegetative mycelium</tissue>
    </source>
</reference>
<dbReference type="eggNOG" id="ENOG502RAJJ">
    <property type="taxonomic scope" value="Eukaryota"/>
</dbReference>
<dbReference type="OrthoDB" id="4096362at2759"/>
<evidence type="ECO:0000256" key="6">
    <source>
        <dbReference type="ARBA" id="ARBA00023136"/>
    </source>
</evidence>
<dbReference type="EMBL" id="HF935553">
    <property type="protein sequence ID" value="CCX10601.1"/>
    <property type="molecule type" value="Genomic_DNA"/>
</dbReference>
<organism evidence="10 11">
    <name type="scientific">Pyronema omphalodes (strain CBS 100304)</name>
    <name type="common">Pyronema confluens</name>
    <dbReference type="NCBI Taxonomy" id="1076935"/>
    <lineage>
        <taxon>Eukaryota</taxon>
        <taxon>Fungi</taxon>
        <taxon>Dikarya</taxon>
        <taxon>Ascomycota</taxon>
        <taxon>Pezizomycotina</taxon>
        <taxon>Pezizomycetes</taxon>
        <taxon>Pezizales</taxon>
        <taxon>Pyronemataceae</taxon>
        <taxon>Pyronema</taxon>
    </lineage>
</organism>
<gene>
    <name evidence="7" type="primary">DLT1</name>
    <name evidence="10" type="ORF">PCON_10195</name>
</gene>
<dbReference type="AlphaFoldDB" id="U4L3J1"/>
<feature type="transmembrane region" description="Helical" evidence="7">
    <location>
        <begin position="45"/>
        <end position="67"/>
    </location>
</feature>
<protein>
    <recommendedName>
        <fullName evidence="3 7">Defect at low temperature protein 1</fullName>
    </recommendedName>
</protein>
<evidence type="ECO:0000256" key="3">
    <source>
        <dbReference type="ARBA" id="ARBA00021353"/>
    </source>
</evidence>
<feature type="compositionally biased region" description="Polar residues" evidence="8">
    <location>
        <begin position="296"/>
        <end position="311"/>
    </location>
</feature>
<keyword evidence="6 7" id="KW-0472">Membrane</keyword>
<feature type="chain" id="PRO_5004651868" description="Defect at low temperature protein 1" evidence="9">
    <location>
        <begin position="34"/>
        <end position="334"/>
    </location>
</feature>
<evidence type="ECO:0000313" key="11">
    <source>
        <dbReference type="Proteomes" id="UP000018144"/>
    </source>
</evidence>
<evidence type="ECO:0000256" key="1">
    <source>
        <dbReference type="ARBA" id="ARBA00002489"/>
    </source>
</evidence>
<keyword evidence="4 7" id="KW-0812">Transmembrane</keyword>
<dbReference type="InterPro" id="IPR038869">
    <property type="entry name" value="DLT1"/>
</dbReference>
<evidence type="ECO:0000256" key="8">
    <source>
        <dbReference type="SAM" id="MobiDB-lite"/>
    </source>
</evidence>
<comment type="subcellular location">
    <subcellularLocation>
        <location evidence="7">Membrane</location>
        <topology evidence="7">Multi-pass membrane protein</topology>
    </subcellularLocation>
</comment>
<feature type="signal peptide" evidence="9">
    <location>
        <begin position="1"/>
        <end position="33"/>
    </location>
</feature>
<evidence type="ECO:0000313" key="10">
    <source>
        <dbReference type="EMBL" id="CCX10601.1"/>
    </source>
</evidence>
<evidence type="ECO:0000256" key="7">
    <source>
        <dbReference type="RuleBase" id="RU367100"/>
    </source>
</evidence>
<evidence type="ECO:0000256" key="4">
    <source>
        <dbReference type="ARBA" id="ARBA00022692"/>
    </source>
</evidence>
<comment type="similarity">
    <text evidence="2 7">Belongs to the DLT1 family.</text>
</comment>
<dbReference type="STRING" id="1076935.U4L3J1"/>
<evidence type="ECO:0000256" key="9">
    <source>
        <dbReference type="SAM" id="SignalP"/>
    </source>
</evidence>
<accession>U4L3J1</accession>
<evidence type="ECO:0000256" key="2">
    <source>
        <dbReference type="ARBA" id="ARBA00005550"/>
    </source>
</evidence>
<evidence type="ECO:0000256" key="5">
    <source>
        <dbReference type="ARBA" id="ARBA00022989"/>
    </source>
</evidence>
<keyword evidence="9" id="KW-0732">Signal</keyword>
<dbReference type="GO" id="GO:0016020">
    <property type="term" value="C:membrane"/>
    <property type="evidence" value="ECO:0007669"/>
    <property type="project" value="UniProtKB-SubCell"/>
</dbReference>
<comment type="function">
    <text evidence="1 7">Required for growth under high-pressure and low-temperature conditions.</text>
</comment>
<dbReference type="Proteomes" id="UP000018144">
    <property type="component" value="Unassembled WGS sequence"/>
</dbReference>